<evidence type="ECO:0000256" key="6">
    <source>
        <dbReference type="ARBA" id="ARBA00022741"/>
    </source>
</evidence>
<evidence type="ECO:0000256" key="10">
    <source>
        <dbReference type="ARBA" id="ARBA00047899"/>
    </source>
</evidence>
<dbReference type="PANTHER" id="PTHR43895">
    <property type="entry name" value="CALCIUM/CALMODULIN-DEPENDENT PROTEIN KINASE KINASE-RELATED"/>
    <property type="match status" value="1"/>
</dbReference>
<evidence type="ECO:0000256" key="12">
    <source>
        <dbReference type="PROSITE-ProRule" id="PRU10141"/>
    </source>
</evidence>
<dbReference type="EC" id="2.7.11.1" evidence="3"/>
<comment type="catalytic activity">
    <reaction evidence="11">
        <text>L-seryl-[protein] + ATP = O-phospho-L-seryl-[protein] + ADP + H(+)</text>
        <dbReference type="Rhea" id="RHEA:17989"/>
        <dbReference type="Rhea" id="RHEA-COMP:9863"/>
        <dbReference type="Rhea" id="RHEA-COMP:11604"/>
        <dbReference type="ChEBI" id="CHEBI:15378"/>
        <dbReference type="ChEBI" id="CHEBI:29999"/>
        <dbReference type="ChEBI" id="CHEBI:30616"/>
        <dbReference type="ChEBI" id="CHEBI:83421"/>
        <dbReference type="ChEBI" id="CHEBI:456216"/>
        <dbReference type="EC" id="2.7.11.1"/>
    </reaction>
</comment>
<dbReference type="Proteomes" id="UP000525078">
    <property type="component" value="Unassembled WGS sequence"/>
</dbReference>
<protein>
    <recommendedName>
        <fullName evidence="3">non-specific serine/threonine protein kinase</fullName>
        <ecNumber evidence="3">2.7.11.1</ecNumber>
    </recommendedName>
</protein>
<evidence type="ECO:0000256" key="2">
    <source>
        <dbReference type="ARBA" id="ARBA00006234"/>
    </source>
</evidence>
<feature type="binding site" evidence="12">
    <location>
        <position position="109"/>
    </location>
    <ligand>
        <name>ATP</name>
        <dbReference type="ChEBI" id="CHEBI:30616"/>
    </ligand>
</feature>
<comment type="caution">
    <text evidence="16">The sequence shown here is derived from an EMBL/GenBank/DDBJ whole genome shotgun (WGS) entry which is preliminary data.</text>
</comment>
<feature type="compositionally biased region" description="Pro residues" evidence="13">
    <location>
        <begin position="518"/>
        <end position="530"/>
    </location>
</feature>
<evidence type="ECO:0000313" key="16">
    <source>
        <dbReference type="EMBL" id="KAF4378972.1"/>
    </source>
</evidence>
<dbReference type="GO" id="GO:0004674">
    <property type="term" value="F:protein serine/threonine kinase activity"/>
    <property type="evidence" value="ECO:0007669"/>
    <property type="project" value="UniProtKB-KW"/>
</dbReference>
<dbReference type="EMBL" id="JAATIP010000070">
    <property type="protein sequence ID" value="KAF4378972.1"/>
    <property type="molecule type" value="Genomic_DNA"/>
</dbReference>
<dbReference type="CDD" id="cd14663">
    <property type="entry name" value="STKc_SnRK3"/>
    <property type="match status" value="1"/>
</dbReference>
<evidence type="ECO:0000256" key="8">
    <source>
        <dbReference type="ARBA" id="ARBA00022840"/>
    </source>
</evidence>
<keyword evidence="4" id="KW-0723">Serine/threonine-protein kinase</keyword>
<dbReference type="InterPro" id="IPR017441">
    <property type="entry name" value="Protein_kinase_ATP_BS"/>
</dbReference>
<feature type="region of interest" description="Disordered" evidence="13">
    <location>
        <begin position="514"/>
        <end position="547"/>
    </location>
</feature>
<evidence type="ECO:0000256" key="1">
    <source>
        <dbReference type="ARBA" id="ARBA00001936"/>
    </source>
</evidence>
<dbReference type="Pfam" id="PF03822">
    <property type="entry name" value="NAF"/>
    <property type="match status" value="1"/>
</dbReference>
<evidence type="ECO:0000259" key="14">
    <source>
        <dbReference type="PROSITE" id="PS50011"/>
    </source>
</evidence>
<dbReference type="CDD" id="cd12195">
    <property type="entry name" value="CIPK_C"/>
    <property type="match status" value="1"/>
</dbReference>
<dbReference type="Gene3D" id="1.10.510.10">
    <property type="entry name" value="Transferase(Phosphotransferase) domain 1"/>
    <property type="match status" value="1"/>
</dbReference>
<sequence>MCFEAENYSFKINELVAPPIGLPIFFIYDEIGYLNLTPNQFCAHIHHNNVARNPREHILSKHDFVSLEMEKKGSILMQRYELGRMLGQGTFAKVYYGRNLKTGMSVAIKVVDKEKVLKVGMIDQIKREISVMRLIRHPNVVELYEVMASKTKIYFVMEYVKGGELFNKVSKGKLKEDTARKYFQQLIFAVDYCHSRGVCHRDLKPENLLLDENGNLKVSDFGLSSLAESKHQDGLLHTTCGTPAYVSPEVINRKGYDGAKADIWSCGVILFVLLAGYLPFHDLNLMEMYRKIGKGEFKFPNWFAPEVRKLISKMLDPNPRTRISIEKIMDNSWFRKGLEKKPVIVEKDDENEPPSPIDTDAIFGCNEDMSSATTTTTDLKPDLAKPCNLNAFDIISYSSGFDLSGLFVENERKKEMRFTSDKPAFAIISKLEDIAKRLRLKIKKKDGGLLKLEGSKEGRKGVVEIDTEIFEITPHFHLVEMKKSNGDTLEYQKIMKQDIRPGLKDIIWTWQGEQPKQLEPPLPPPPPPAAEQPSDPLPVQIVIPQES</sequence>
<evidence type="ECO:0000313" key="17">
    <source>
        <dbReference type="Proteomes" id="UP000525078"/>
    </source>
</evidence>
<dbReference type="FunFam" id="1.10.510.10:FF:000653">
    <property type="entry name" value="Non-specific serine/threonine protein kinase"/>
    <property type="match status" value="1"/>
</dbReference>
<keyword evidence="7" id="KW-0418">Kinase</keyword>
<comment type="similarity">
    <text evidence="2">Belongs to the protein kinase superfamily. CAMK Ser/Thr protein kinase family. SNF1 subfamily.</text>
</comment>
<feature type="domain" description="NAF" evidence="15">
    <location>
        <begin position="384"/>
        <end position="408"/>
    </location>
</feature>
<dbReference type="PROSITE" id="PS00108">
    <property type="entry name" value="PROTEIN_KINASE_ST"/>
    <property type="match status" value="1"/>
</dbReference>
<accession>A0A7J6G829</accession>
<evidence type="ECO:0000256" key="7">
    <source>
        <dbReference type="ARBA" id="ARBA00022777"/>
    </source>
</evidence>
<dbReference type="InterPro" id="IPR011009">
    <property type="entry name" value="Kinase-like_dom_sf"/>
</dbReference>
<dbReference type="PROSITE" id="PS00107">
    <property type="entry name" value="PROTEIN_KINASE_ATP"/>
    <property type="match status" value="1"/>
</dbReference>
<dbReference type="Gene3D" id="3.30.310.80">
    <property type="entry name" value="Kinase associated domain 1, KA1"/>
    <property type="match status" value="1"/>
</dbReference>
<feature type="domain" description="Protein kinase" evidence="14">
    <location>
        <begin position="80"/>
        <end position="334"/>
    </location>
</feature>
<dbReference type="AlphaFoldDB" id="A0A7J6G829"/>
<dbReference type="InterPro" id="IPR004041">
    <property type="entry name" value="NAF_dom"/>
</dbReference>
<dbReference type="Pfam" id="PF00069">
    <property type="entry name" value="Pkinase"/>
    <property type="match status" value="1"/>
</dbReference>
<dbReference type="GO" id="GO:0005524">
    <property type="term" value="F:ATP binding"/>
    <property type="evidence" value="ECO:0007669"/>
    <property type="project" value="UniProtKB-UniRule"/>
</dbReference>
<dbReference type="PANTHER" id="PTHR43895:SF28">
    <property type="entry name" value="CBL-INTERACTING SERINE_THREONINE-PROTEIN KINASE 15"/>
    <property type="match status" value="1"/>
</dbReference>
<dbReference type="PROSITE" id="PS50816">
    <property type="entry name" value="NAF"/>
    <property type="match status" value="1"/>
</dbReference>
<dbReference type="InterPro" id="IPR018451">
    <property type="entry name" value="NAF/FISL_domain"/>
</dbReference>
<gene>
    <name evidence="16" type="ORF">F8388_022059</name>
</gene>
<dbReference type="InterPro" id="IPR008271">
    <property type="entry name" value="Ser/Thr_kinase_AS"/>
</dbReference>
<comment type="catalytic activity">
    <reaction evidence="10">
        <text>L-threonyl-[protein] + ATP = O-phospho-L-threonyl-[protein] + ADP + H(+)</text>
        <dbReference type="Rhea" id="RHEA:46608"/>
        <dbReference type="Rhea" id="RHEA-COMP:11060"/>
        <dbReference type="Rhea" id="RHEA-COMP:11605"/>
        <dbReference type="ChEBI" id="CHEBI:15378"/>
        <dbReference type="ChEBI" id="CHEBI:30013"/>
        <dbReference type="ChEBI" id="CHEBI:30616"/>
        <dbReference type="ChEBI" id="CHEBI:61977"/>
        <dbReference type="ChEBI" id="CHEBI:456216"/>
        <dbReference type="EC" id="2.7.11.1"/>
    </reaction>
</comment>
<dbReference type="FunFam" id="3.30.310.80:FF:000005">
    <property type="entry name" value="Non-specific serine/threonine protein kinase"/>
    <property type="match status" value="1"/>
</dbReference>
<keyword evidence="5" id="KW-0808">Transferase</keyword>
<reference evidence="16 17" key="1">
    <citation type="journal article" date="2020" name="bioRxiv">
        <title>Sequence and annotation of 42 cannabis genomes reveals extensive copy number variation in cannabinoid synthesis and pathogen resistance genes.</title>
        <authorList>
            <person name="Mckernan K.J."/>
            <person name="Helbert Y."/>
            <person name="Kane L.T."/>
            <person name="Ebling H."/>
            <person name="Zhang L."/>
            <person name="Liu B."/>
            <person name="Eaton Z."/>
            <person name="Mclaughlin S."/>
            <person name="Kingan S."/>
            <person name="Baybayan P."/>
            <person name="Concepcion G."/>
            <person name="Jordan M."/>
            <person name="Riva A."/>
            <person name="Barbazuk W."/>
            <person name="Harkins T."/>
        </authorList>
    </citation>
    <scope>NUCLEOTIDE SEQUENCE [LARGE SCALE GENOMIC DNA]</scope>
    <source>
        <strain evidence="17">cv. Jamaican Lion 4</strain>
        <tissue evidence="16">Leaf</tissue>
    </source>
</reference>
<keyword evidence="8 12" id="KW-0067">ATP-binding</keyword>
<keyword evidence="6 12" id="KW-0547">Nucleotide-binding</keyword>
<proteinExistence type="inferred from homology"/>
<dbReference type="SUPFAM" id="SSF56112">
    <property type="entry name" value="Protein kinase-like (PK-like)"/>
    <property type="match status" value="1"/>
</dbReference>
<evidence type="ECO:0000256" key="11">
    <source>
        <dbReference type="ARBA" id="ARBA00048679"/>
    </source>
</evidence>
<evidence type="ECO:0000256" key="4">
    <source>
        <dbReference type="ARBA" id="ARBA00022527"/>
    </source>
</evidence>
<dbReference type="PROSITE" id="PS50011">
    <property type="entry name" value="PROTEIN_KINASE_DOM"/>
    <property type="match status" value="1"/>
</dbReference>
<dbReference type="SMART" id="SM00220">
    <property type="entry name" value="S_TKc"/>
    <property type="match status" value="1"/>
</dbReference>
<dbReference type="InterPro" id="IPR000719">
    <property type="entry name" value="Prot_kinase_dom"/>
</dbReference>
<evidence type="ECO:0000256" key="5">
    <source>
        <dbReference type="ARBA" id="ARBA00022679"/>
    </source>
</evidence>
<name>A0A7J6G829_CANSA</name>
<dbReference type="GO" id="GO:0007165">
    <property type="term" value="P:signal transduction"/>
    <property type="evidence" value="ECO:0007669"/>
    <property type="project" value="InterPro"/>
</dbReference>
<evidence type="ECO:0000259" key="15">
    <source>
        <dbReference type="PROSITE" id="PS50816"/>
    </source>
</evidence>
<organism evidence="16 17">
    <name type="scientific">Cannabis sativa</name>
    <name type="common">Hemp</name>
    <name type="synonym">Marijuana</name>
    <dbReference type="NCBI Taxonomy" id="3483"/>
    <lineage>
        <taxon>Eukaryota</taxon>
        <taxon>Viridiplantae</taxon>
        <taxon>Streptophyta</taxon>
        <taxon>Embryophyta</taxon>
        <taxon>Tracheophyta</taxon>
        <taxon>Spermatophyta</taxon>
        <taxon>Magnoliopsida</taxon>
        <taxon>eudicotyledons</taxon>
        <taxon>Gunneridae</taxon>
        <taxon>Pentapetalae</taxon>
        <taxon>rosids</taxon>
        <taxon>fabids</taxon>
        <taxon>Rosales</taxon>
        <taxon>Cannabaceae</taxon>
        <taxon>Cannabis</taxon>
    </lineage>
</organism>
<evidence type="ECO:0000256" key="3">
    <source>
        <dbReference type="ARBA" id="ARBA00012513"/>
    </source>
</evidence>
<evidence type="ECO:0000256" key="13">
    <source>
        <dbReference type="SAM" id="MobiDB-lite"/>
    </source>
</evidence>
<keyword evidence="9" id="KW-0464">Manganese</keyword>
<comment type="cofactor">
    <cofactor evidence="1">
        <name>Mn(2+)</name>
        <dbReference type="ChEBI" id="CHEBI:29035"/>
    </cofactor>
</comment>
<evidence type="ECO:0000256" key="9">
    <source>
        <dbReference type="ARBA" id="ARBA00023211"/>
    </source>
</evidence>
<dbReference type="FunFam" id="3.30.200.20:FF:000096">
    <property type="entry name" value="Non-specific serine/threonine protein kinase"/>
    <property type="match status" value="1"/>
</dbReference>